<dbReference type="PROSITE" id="PS51257">
    <property type="entry name" value="PROKAR_LIPOPROTEIN"/>
    <property type="match status" value="1"/>
</dbReference>
<dbReference type="EMBL" id="JABRWJ010000005">
    <property type="protein sequence ID" value="NRF68831.1"/>
    <property type="molecule type" value="Genomic_DNA"/>
</dbReference>
<proteinExistence type="predicted"/>
<evidence type="ECO:0000313" key="1">
    <source>
        <dbReference type="EMBL" id="NRF68831.1"/>
    </source>
</evidence>
<comment type="caution">
    <text evidence="1">The sequence shown here is derived from an EMBL/GenBank/DDBJ whole genome shotgun (WGS) entry which is preliminary data.</text>
</comment>
<reference evidence="1 2" key="1">
    <citation type="submission" date="2020-05" db="EMBL/GenBank/DDBJ databases">
        <title>Aquincola sp. isolate from soil.</title>
        <authorList>
            <person name="Han J."/>
            <person name="Kim D.-U."/>
        </authorList>
    </citation>
    <scope>NUCLEOTIDE SEQUENCE [LARGE SCALE GENOMIC DNA]</scope>
    <source>
        <strain evidence="1 2">S2</strain>
    </source>
</reference>
<organism evidence="1 2">
    <name type="scientific">Pseudaquabacterium terrae</name>
    <dbReference type="NCBI Taxonomy" id="2732868"/>
    <lineage>
        <taxon>Bacteria</taxon>
        <taxon>Pseudomonadati</taxon>
        <taxon>Pseudomonadota</taxon>
        <taxon>Betaproteobacteria</taxon>
        <taxon>Burkholderiales</taxon>
        <taxon>Sphaerotilaceae</taxon>
        <taxon>Pseudaquabacterium</taxon>
    </lineage>
</organism>
<dbReference type="RefSeq" id="WP_173124920.1">
    <property type="nucleotide sequence ID" value="NZ_JABRWJ010000005.1"/>
</dbReference>
<keyword evidence="2" id="KW-1185">Reference proteome</keyword>
<evidence type="ECO:0008006" key="3">
    <source>
        <dbReference type="Google" id="ProtNLM"/>
    </source>
</evidence>
<name>A0ABX2EJS3_9BURK</name>
<protein>
    <recommendedName>
        <fullName evidence="3">Glycine zipper 2TM domain-containing protein</fullName>
    </recommendedName>
</protein>
<evidence type="ECO:0000313" key="2">
    <source>
        <dbReference type="Proteomes" id="UP000737171"/>
    </source>
</evidence>
<gene>
    <name evidence="1" type="ORF">HLB44_17705</name>
</gene>
<sequence length="198" mass="21039">MSSRPSVARPAVQRLVSCLLLVALGGCVVAPHRGYHGGYHGYSSPPATTTVASPPLYFYPEQGQAEPQQDRDRYECYRWASAQTGADPGMTPLRVPRAPEPLPPQRDGADVVGGALTGAWLGAAVSRPRYAGENAAIGAVFGLILGAIAQESRAQSVERMQARQQQAHQNAVAAATAPHENFRRAMSACMQGRGYRAA</sequence>
<accession>A0ABX2EJS3</accession>
<dbReference type="Proteomes" id="UP000737171">
    <property type="component" value="Unassembled WGS sequence"/>
</dbReference>